<proteinExistence type="predicted"/>
<sequence length="476" mass="52645">MRLERLTARLRPCPAWQAIDLGFALARAWFPALWGLWWCTALPLTLIVLALAWLHSDLWLLALWWCKPVYEAPLLLWASRALFDERPRRDALPGMLGAGLRPRLLPLLLWRRLSPRRALVLPLLLLEGLPRRARRARQRILAEGSASGWLTLVCYHLEAILWGGMLLGLYLLIPEGLPGIDLIAALDDSASPAYWISSACYLLACSLIAPFYVCAGFALYLSRRTELEGWDIELAFRRAPPPPAAVLPALALLAPLLLAPPPAEAEAETWPTPEAARARIAEVLDSPDFGATREVELWLPVAEHAQRGTEDAVGSWAATPPPWLAGTIQWGLVTLAAIALLVLVRALWRERAPRLPRSARTEHEAAPGLYSASPIDHETEIRRLLTADDPGAAIGALYRASLERLDRLGLSLPPGATEGSCVQRARTQLPRRIGVPFAAIAAARQHAAYGDRDPSAAHVERLLSHWRRWQGRTDAH</sequence>
<dbReference type="STRING" id="765910.MARPU_00655"/>
<feature type="domain" description="Protein-glutamine gamma-glutamyltransferase-like C-terminal" evidence="2">
    <location>
        <begin position="397"/>
        <end position="467"/>
    </location>
</feature>
<organism evidence="3 4">
    <name type="scientific">Marichromatium purpuratum 984</name>
    <dbReference type="NCBI Taxonomy" id="765910"/>
    <lineage>
        <taxon>Bacteria</taxon>
        <taxon>Pseudomonadati</taxon>
        <taxon>Pseudomonadota</taxon>
        <taxon>Gammaproteobacteria</taxon>
        <taxon>Chromatiales</taxon>
        <taxon>Chromatiaceae</taxon>
        <taxon>Marichromatium</taxon>
    </lineage>
</organism>
<dbReference type="KEGG" id="mpur:MARPU_00655"/>
<dbReference type="HOGENOM" id="CLU_040278_0_0_6"/>
<dbReference type="Proteomes" id="UP000005275">
    <property type="component" value="Chromosome"/>
</dbReference>
<feature type="transmembrane region" description="Helical" evidence="1">
    <location>
        <begin position="328"/>
        <end position="348"/>
    </location>
</feature>
<dbReference type="AlphaFoldDB" id="W0E3A3"/>
<feature type="transmembrane region" description="Helical" evidence="1">
    <location>
        <begin position="33"/>
        <end position="54"/>
    </location>
</feature>
<protein>
    <recommendedName>
        <fullName evidence="2">Protein-glutamine gamma-glutamyltransferase-like C-terminal domain-containing protein</fullName>
    </recommendedName>
</protein>
<evidence type="ECO:0000313" key="4">
    <source>
        <dbReference type="Proteomes" id="UP000005275"/>
    </source>
</evidence>
<dbReference type="InterPro" id="IPR025403">
    <property type="entry name" value="TgpA-like_C"/>
</dbReference>
<name>W0E3A3_MARPU</name>
<dbReference type="EMBL" id="CP007031">
    <property type="protein sequence ID" value="AHF05330.1"/>
    <property type="molecule type" value="Genomic_DNA"/>
</dbReference>
<dbReference type="RefSeq" id="WP_005221987.1">
    <property type="nucleotide sequence ID" value="NZ_CP007031.1"/>
</dbReference>
<dbReference type="eggNOG" id="ENOG502Z8D2">
    <property type="taxonomic scope" value="Bacteria"/>
</dbReference>
<evidence type="ECO:0000313" key="3">
    <source>
        <dbReference type="EMBL" id="AHF05330.1"/>
    </source>
</evidence>
<feature type="transmembrane region" description="Helical" evidence="1">
    <location>
        <begin position="193"/>
        <end position="221"/>
    </location>
</feature>
<accession>W0E3A3</accession>
<evidence type="ECO:0000256" key="1">
    <source>
        <dbReference type="SAM" id="Phobius"/>
    </source>
</evidence>
<keyword evidence="1" id="KW-0812">Transmembrane</keyword>
<gene>
    <name evidence="3" type="ORF">MARPU_00655</name>
</gene>
<keyword evidence="1" id="KW-0472">Membrane</keyword>
<dbReference type="Pfam" id="PF13559">
    <property type="entry name" value="DUF4129"/>
    <property type="match status" value="1"/>
</dbReference>
<reference evidence="3 4" key="1">
    <citation type="submission" date="2013-12" db="EMBL/GenBank/DDBJ databases">
        <authorList>
            <consortium name="DOE Joint Genome Institute"/>
            <person name="Bryant D.A."/>
            <person name="Huntemann M."/>
            <person name="Han J."/>
            <person name="Chen A."/>
            <person name="Kyrpides N."/>
            <person name="Mavromatis K."/>
            <person name="Markowitz V."/>
            <person name="Palaniappan K."/>
            <person name="Ivanova N."/>
            <person name="Schaumberg A."/>
            <person name="Pati A."/>
            <person name="Liolios K."/>
            <person name="Nordberg H.P."/>
            <person name="Cantor M.N."/>
            <person name="Hua S.X."/>
            <person name="Woyke T."/>
        </authorList>
    </citation>
    <scope>NUCLEOTIDE SEQUENCE [LARGE SCALE GENOMIC DNA]</scope>
    <source>
        <strain evidence="3 4">984</strain>
    </source>
</reference>
<keyword evidence="4" id="KW-1185">Reference proteome</keyword>
<dbReference type="OrthoDB" id="183980at2"/>
<evidence type="ECO:0000259" key="2">
    <source>
        <dbReference type="Pfam" id="PF13559"/>
    </source>
</evidence>
<keyword evidence="1" id="KW-1133">Transmembrane helix</keyword>